<evidence type="ECO:0000256" key="1">
    <source>
        <dbReference type="SAM" id="MobiDB-lite"/>
    </source>
</evidence>
<feature type="region of interest" description="Disordered" evidence="1">
    <location>
        <begin position="53"/>
        <end position="82"/>
    </location>
</feature>
<proteinExistence type="predicted"/>
<sequence length="572" mass="64977">MDDEHDTNFMADNEVHSFEDDLDVDDPHVDLENNDFHYYLMCLKEKDANNEKKKKQKMLTAGEVTSSTTVQSGGQKNSEDEIQCGQSSSVVCRKRPAGENHQELKRKTKQLSIVESFGKQRLHSSVIMGYMKDLFLSCQSASLKILDNPSFQQIVVSACPNINLFSSQELIQNFRAEYELKNEKFVSALATNNDNLLTFGVETHIHDLQKFTLGSIYFDYEENPTIQKVVVSTKELENDEDIIALILVEDTGLWLKEAALIAGSEAVPQIPVVVCLNSALRRAWKTVLQYSYDMDFFKQRIAPLLELTKCEQFVFTLTEDEKMKVKSSDTELIDFVIDHHVTLASLDTTERAEPLSRSELKTARELTECLKKLKKNLFSAFLTYVKTKALSGEAKALGECVRKEIEDCFFLSDSEFGAFISLLDYRVKNDRTLLPQVRAGAITRLERELRQSLSTNALVETPTEAGKDDGFLESFWTEFLAERAITSTNVSQAQYGMSHTQKSYMEEPIVPLNTVDMHSAWLAKRGHPLFKIAKKYFSIICLNSMKVVVPHRDISSEDIKMMTFLANYPANL</sequence>
<gene>
    <name evidence="2" type="ORF">CLODIP_2_CD02105</name>
</gene>
<comment type="caution">
    <text evidence="2">The sequence shown here is derived from an EMBL/GenBank/DDBJ whole genome shotgun (WGS) entry which is preliminary data.</text>
</comment>
<evidence type="ECO:0000313" key="3">
    <source>
        <dbReference type="Proteomes" id="UP000494165"/>
    </source>
</evidence>
<protein>
    <submittedName>
        <fullName evidence="2">Uncharacterized protein</fullName>
    </submittedName>
</protein>
<reference evidence="2 3" key="1">
    <citation type="submission" date="2020-04" db="EMBL/GenBank/DDBJ databases">
        <authorList>
            <person name="Alioto T."/>
            <person name="Alioto T."/>
            <person name="Gomez Garrido J."/>
        </authorList>
    </citation>
    <scope>NUCLEOTIDE SEQUENCE [LARGE SCALE GENOMIC DNA]</scope>
</reference>
<accession>A0A8S1E1X5</accession>
<evidence type="ECO:0000313" key="2">
    <source>
        <dbReference type="EMBL" id="CAB3386464.1"/>
    </source>
</evidence>
<dbReference type="EMBL" id="CADEPI010000485">
    <property type="protein sequence ID" value="CAB3386464.1"/>
    <property type="molecule type" value="Genomic_DNA"/>
</dbReference>
<keyword evidence="3" id="KW-1185">Reference proteome</keyword>
<name>A0A8S1E1X5_9INSE</name>
<organism evidence="2 3">
    <name type="scientific">Cloeon dipterum</name>
    <dbReference type="NCBI Taxonomy" id="197152"/>
    <lineage>
        <taxon>Eukaryota</taxon>
        <taxon>Metazoa</taxon>
        <taxon>Ecdysozoa</taxon>
        <taxon>Arthropoda</taxon>
        <taxon>Hexapoda</taxon>
        <taxon>Insecta</taxon>
        <taxon>Pterygota</taxon>
        <taxon>Palaeoptera</taxon>
        <taxon>Ephemeroptera</taxon>
        <taxon>Pisciforma</taxon>
        <taxon>Baetidae</taxon>
        <taxon>Cloeon</taxon>
    </lineage>
</organism>
<dbReference type="Proteomes" id="UP000494165">
    <property type="component" value="Unassembled WGS sequence"/>
</dbReference>
<feature type="compositionally biased region" description="Polar residues" evidence="1">
    <location>
        <begin position="63"/>
        <end position="76"/>
    </location>
</feature>
<dbReference type="AlphaFoldDB" id="A0A8S1E1X5"/>